<dbReference type="OrthoDB" id="8858565at2"/>
<sequence length="74" mass="8001">MTGKNQHVVPHKGGWAVKGEGNSKATSIQPTQAKATEVARGIAKNQESELIIHRPDGRIRDKDSHGHDPFPPKG</sequence>
<gene>
    <name evidence="2" type="ORF">RF819_10430</name>
</gene>
<feature type="compositionally biased region" description="Basic and acidic residues" evidence="1">
    <location>
        <begin position="46"/>
        <end position="74"/>
    </location>
</feature>
<proteinExistence type="predicted"/>
<keyword evidence="3" id="KW-1185">Reference proteome</keyword>
<organism evidence="2 3">
    <name type="scientific">Rhodoferax fermentans</name>
    <dbReference type="NCBI Taxonomy" id="28066"/>
    <lineage>
        <taxon>Bacteria</taxon>
        <taxon>Pseudomonadati</taxon>
        <taxon>Pseudomonadota</taxon>
        <taxon>Betaproteobacteria</taxon>
        <taxon>Burkholderiales</taxon>
        <taxon>Comamonadaceae</taxon>
        <taxon>Rhodoferax</taxon>
    </lineage>
</organism>
<feature type="compositionally biased region" description="Polar residues" evidence="1">
    <location>
        <begin position="23"/>
        <end position="34"/>
    </location>
</feature>
<evidence type="ECO:0000313" key="3">
    <source>
        <dbReference type="Proteomes" id="UP000190750"/>
    </source>
</evidence>
<dbReference type="RefSeq" id="WP_078364917.1">
    <property type="nucleotide sequence ID" value="NZ_MTJN01000002.1"/>
</dbReference>
<protein>
    <recommendedName>
        <fullName evidence="4">DUF2188 domain-containing protein</fullName>
    </recommendedName>
</protein>
<name>A0A1T1ASY4_RHOFE</name>
<dbReference type="InterPro" id="IPR018691">
    <property type="entry name" value="DUF2188"/>
</dbReference>
<feature type="region of interest" description="Disordered" evidence="1">
    <location>
        <begin position="1"/>
        <end position="74"/>
    </location>
</feature>
<dbReference type="Pfam" id="PF09954">
    <property type="entry name" value="DUF2188"/>
    <property type="match status" value="1"/>
</dbReference>
<reference evidence="2 3" key="1">
    <citation type="submission" date="2017-01" db="EMBL/GenBank/DDBJ databases">
        <title>Genome sequencing of Rhodoferax fermentans JCM 7819.</title>
        <authorList>
            <person name="Kim Y.J."/>
            <person name="Farh M.E.-A."/>
            <person name="Yang D.-C."/>
        </authorList>
    </citation>
    <scope>NUCLEOTIDE SEQUENCE [LARGE SCALE GENOMIC DNA]</scope>
    <source>
        <strain evidence="2 3">JCM 7819</strain>
    </source>
</reference>
<dbReference type="EMBL" id="MTJN01000002">
    <property type="protein sequence ID" value="OOV07088.1"/>
    <property type="molecule type" value="Genomic_DNA"/>
</dbReference>
<comment type="caution">
    <text evidence="2">The sequence shown here is derived from an EMBL/GenBank/DDBJ whole genome shotgun (WGS) entry which is preliminary data.</text>
</comment>
<evidence type="ECO:0008006" key="4">
    <source>
        <dbReference type="Google" id="ProtNLM"/>
    </source>
</evidence>
<accession>A0A1T1ASY4</accession>
<dbReference type="Proteomes" id="UP000190750">
    <property type="component" value="Unassembled WGS sequence"/>
</dbReference>
<evidence type="ECO:0000256" key="1">
    <source>
        <dbReference type="SAM" id="MobiDB-lite"/>
    </source>
</evidence>
<evidence type="ECO:0000313" key="2">
    <source>
        <dbReference type="EMBL" id="OOV07088.1"/>
    </source>
</evidence>
<dbReference type="STRING" id="28066.RF819_10430"/>
<dbReference type="AlphaFoldDB" id="A0A1T1ASY4"/>